<evidence type="ECO:0000313" key="5">
    <source>
        <dbReference type="Proteomes" id="UP000039021"/>
    </source>
</evidence>
<evidence type="ECO:0000313" key="2">
    <source>
        <dbReference type="EMBL" id="COW03102.1"/>
    </source>
</evidence>
<dbReference type="Proteomes" id="UP000038802">
    <property type="component" value="Unassembled WGS sequence"/>
</dbReference>
<dbReference type="EMBL" id="CSBK01001640">
    <property type="protein sequence ID" value="COY95411.1"/>
    <property type="molecule type" value="Genomic_DNA"/>
</dbReference>
<dbReference type="EMBL" id="CSAE01000286">
    <property type="protein sequence ID" value="COW03102.1"/>
    <property type="molecule type" value="Genomic_DNA"/>
</dbReference>
<accession>A0A0T7PK66</accession>
<reference evidence="2" key="1">
    <citation type="submission" date="2015-03" db="EMBL/GenBank/DDBJ databases">
        <authorList>
            <person name="Murphy D."/>
        </authorList>
    </citation>
    <scope>NUCLEOTIDE SEQUENCE [LARGE SCALE GENOMIC DNA]</scope>
    <source>
        <strain evidence="2">K00500041</strain>
    </source>
</reference>
<dbReference type="Proteomes" id="UP000039021">
    <property type="component" value="Unassembled WGS sequence"/>
</dbReference>
<reference evidence="4 5" key="3">
    <citation type="submission" date="2015-03" db="EMBL/GenBank/DDBJ databases">
        <authorList>
            <consortium name="Pathogen Informatics"/>
        </authorList>
    </citation>
    <scope>NUCLEOTIDE SEQUENCE [LARGE SCALE GENOMIC DNA]</scope>
    <source>
        <strain evidence="1 6">C09601061</strain>
        <strain evidence="4">K00500041</strain>
        <strain evidence="5">N09902308</strain>
    </source>
</reference>
<name>A0A0T7PK66_MYCTX</name>
<organism evidence="2 4">
    <name type="scientific">Mycobacterium tuberculosis</name>
    <dbReference type="NCBI Taxonomy" id="1773"/>
    <lineage>
        <taxon>Bacteria</taxon>
        <taxon>Bacillati</taxon>
        <taxon>Actinomycetota</taxon>
        <taxon>Actinomycetes</taxon>
        <taxon>Mycobacteriales</taxon>
        <taxon>Mycobacteriaceae</taxon>
        <taxon>Mycobacterium</taxon>
        <taxon>Mycobacterium tuberculosis complex</taxon>
    </lineage>
</organism>
<proteinExistence type="predicted"/>
<dbReference type="AlphaFoldDB" id="A0A0T7PK66"/>
<dbReference type="Proteomes" id="UP000046680">
    <property type="component" value="Unassembled WGS sequence"/>
</dbReference>
<protein>
    <submittedName>
        <fullName evidence="2">Uncharacterized protein</fullName>
    </submittedName>
</protein>
<reference evidence="3" key="2">
    <citation type="submission" date="2015-03" db="EMBL/GenBank/DDBJ databases">
        <authorList>
            <consortium name="Pathogen Informatics"/>
            <person name="Murphy D."/>
        </authorList>
    </citation>
    <scope>NUCLEOTIDE SEQUENCE</scope>
    <source>
        <strain evidence="3">N09902308</strain>
    </source>
</reference>
<evidence type="ECO:0000313" key="6">
    <source>
        <dbReference type="Proteomes" id="UP000046680"/>
    </source>
</evidence>
<evidence type="ECO:0000313" key="3">
    <source>
        <dbReference type="EMBL" id="COY95411.1"/>
    </source>
</evidence>
<sequence length="33" mass="3874">MSEIRATRVMRLNIALLYLGKPAFNQEVIIILW</sequence>
<evidence type="ECO:0000313" key="1">
    <source>
        <dbReference type="EMBL" id="CFR99478.1"/>
    </source>
</evidence>
<gene>
    <name evidence="1" type="ORF">ERS007657_03457</name>
    <name evidence="2" type="ORF">ERS007703_02570</name>
    <name evidence="3" type="ORF">ERS007739_03241</name>
</gene>
<dbReference type="EMBL" id="CGCX01001675">
    <property type="protein sequence ID" value="CFR99478.1"/>
    <property type="molecule type" value="Genomic_DNA"/>
</dbReference>
<evidence type="ECO:0000313" key="4">
    <source>
        <dbReference type="Proteomes" id="UP000038802"/>
    </source>
</evidence>